<feature type="domain" description="ABC transporter" evidence="12">
    <location>
        <begin position="46"/>
        <end position="285"/>
    </location>
</feature>
<dbReference type="SMART" id="SM00930">
    <property type="entry name" value="NIL"/>
    <property type="match status" value="1"/>
</dbReference>
<keyword evidence="4" id="KW-0813">Transport</keyword>
<dbReference type="PANTHER" id="PTHR43166:SF30">
    <property type="entry name" value="METHIONINE IMPORT ATP-BINDING PROTEIN METN"/>
    <property type="match status" value="1"/>
</dbReference>
<dbReference type="GO" id="GO:0016887">
    <property type="term" value="F:ATP hydrolysis activity"/>
    <property type="evidence" value="ECO:0007669"/>
    <property type="project" value="InterPro"/>
</dbReference>
<keyword evidence="7" id="KW-0547">Nucleotide-binding</keyword>
<proteinExistence type="inferred from homology"/>
<dbReference type="InterPro" id="IPR003439">
    <property type="entry name" value="ABC_transporter-like_ATP-bd"/>
</dbReference>
<dbReference type="SUPFAM" id="SSF55021">
    <property type="entry name" value="ACT-like"/>
    <property type="match status" value="1"/>
</dbReference>
<dbReference type="FunFam" id="3.40.50.300:FF:000056">
    <property type="entry name" value="Cell division ATP-binding protein FtsE"/>
    <property type="match status" value="1"/>
</dbReference>
<comment type="function">
    <text evidence="1">Part of the ABC transporter FtsEX involved in cellular division. Important for assembly or stability of the septal ring.</text>
</comment>
<evidence type="ECO:0000313" key="13">
    <source>
        <dbReference type="EMBL" id="KVK88310.1"/>
    </source>
</evidence>
<dbReference type="InterPro" id="IPR017871">
    <property type="entry name" value="ABC_transporter-like_CS"/>
</dbReference>
<dbReference type="Pfam" id="PF00005">
    <property type="entry name" value="ABC_tran"/>
    <property type="match status" value="1"/>
</dbReference>
<evidence type="ECO:0000256" key="2">
    <source>
        <dbReference type="ARBA" id="ARBA00005417"/>
    </source>
</evidence>
<evidence type="ECO:0000256" key="4">
    <source>
        <dbReference type="ARBA" id="ARBA00022448"/>
    </source>
</evidence>
<keyword evidence="9" id="KW-1278">Translocase</keyword>
<sequence>MTQLFDTLGFVDASAARAGASGATHDAAAVSAESADSAQSAGGAAVSLEQVGKVFATPRGQAAALRDVTLDVRRGEVFGIIGRSGAGKSTLLRLVNGLERPSSGRVRVQGVDVGALDEDGLVALRRRTGMVFQHFNLLSAKTVFENVALPLKIAGVPKAERVRKVEALLELVGLAAKRDAYPASLSGGQKQRVGIARALVHDPEVLLCDEATSALDPETTQSILALLADINRRLGLTIVLITHEMEVIRAVCDTVAVIEQGEVVETGPVWRVFGDPRHGATRALLSTLVHDLPAELAARVRPLPEQAALPDGAQVVLDVRYTGESGGEPDVGALAAALGGSVRFLHGGIERIQGHAQGRLVIAAAPHADDAGQPAARGGAVAALLERARRHANHAEVLGYV</sequence>
<dbReference type="EMBL" id="LOYH01000013">
    <property type="protein sequence ID" value="KVK88310.1"/>
    <property type="molecule type" value="Genomic_DNA"/>
</dbReference>
<dbReference type="GO" id="GO:0005524">
    <property type="term" value="F:ATP binding"/>
    <property type="evidence" value="ECO:0007669"/>
    <property type="project" value="UniProtKB-KW"/>
</dbReference>
<dbReference type="SMART" id="SM00382">
    <property type="entry name" value="AAA"/>
    <property type="match status" value="1"/>
</dbReference>
<evidence type="ECO:0000256" key="10">
    <source>
        <dbReference type="ARBA" id="ARBA00022970"/>
    </source>
</evidence>
<organism evidence="13 14">
    <name type="scientific">Burkholderia cepacia</name>
    <name type="common">Pseudomonas cepacia</name>
    <dbReference type="NCBI Taxonomy" id="292"/>
    <lineage>
        <taxon>Bacteria</taxon>
        <taxon>Pseudomonadati</taxon>
        <taxon>Pseudomonadota</taxon>
        <taxon>Betaproteobacteria</taxon>
        <taxon>Burkholderiales</taxon>
        <taxon>Burkholderiaceae</taxon>
        <taxon>Burkholderia</taxon>
        <taxon>Burkholderia cepacia complex</taxon>
    </lineage>
</organism>
<dbReference type="InterPro" id="IPR018449">
    <property type="entry name" value="NIL_domain"/>
</dbReference>
<dbReference type="Gene3D" id="3.30.70.260">
    <property type="match status" value="1"/>
</dbReference>
<dbReference type="SUPFAM" id="SSF52540">
    <property type="entry name" value="P-loop containing nucleoside triphosphate hydrolases"/>
    <property type="match status" value="1"/>
</dbReference>
<dbReference type="PANTHER" id="PTHR43166">
    <property type="entry name" value="AMINO ACID IMPORT ATP-BINDING PROTEIN"/>
    <property type="match status" value="1"/>
</dbReference>
<keyword evidence="11" id="KW-0472">Membrane</keyword>
<dbReference type="Gene3D" id="3.40.50.300">
    <property type="entry name" value="P-loop containing nucleotide triphosphate hydrolases"/>
    <property type="match status" value="1"/>
</dbReference>
<dbReference type="CDD" id="cd03258">
    <property type="entry name" value="ABC_MetN_methionine_transporter"/>
    <property type="match status" value="1"/>
</dbReference>
<evidence type="ECO:0000256" key="1">
    <source>
        <dbReference type="ARBA" id="ARBA00002579"/>
    </source>
</evidence>
<dbReference type="Proteomes" id="UP000069001">
    <property type="component" value="Unassembled WGS sequence"/>
</dbReference>
<evidence type="ECO:0000259" key="12">
    <source>
        <dbReference type="PROSITE" id="PS50893"/>
    </source>
</evidence>
<dbReference type="InterPro" id="IPR041701">
    <property type="entry name" value="MetN_ABC"/>
</dbReference>
<dbReference type="RefSeq" id="WP_059727722.1">
    <property type="nucleotide sequence ID" value="NZ_LOYH01000013.1"/>
</dbReference>
<dbReference type="GO" id="GO:0006865">
    <property type="term" value="P:amino acid transport"/>
    <property type="evidence" value="ECO:0007669"/>
    <property type="project" value="UniProtKB-KW"/>
</dbReference>
<keyword evidence="6" id="KW-0997">Cell inner membrane</keyword>
<evidence type="ECO:0000256" key="9">
    <source>
        <dbReference type="ARBA" id="ARBA00022967"/>
    </source>
</evidence>
<reference evidence="13 14" key="1">
    <citation type="submission" date="2015-11" db="EMBL/GenBank/DDBJ databases">
        <title>Expanding the genomic diversity of Burkholderia species for the development of highly accurate diagnostics.</title>
        <authorList>
            <person name="Sahl J."/>
            <person name="Keim P."/>
            <person name="Wagner D."/>
        </authorList>
    </citation>
    <scope>NUCLEOTIDE SEQUENCE [LARGE SCALE GENOMIC DNA]</scope>
    <source>
        <strain evidence="13 14">MSMB1302</strain>
    </source>
</reference>
<dbReference type="PROSITE" id="PS00211">
    <property type="entry name" value="ABC_TRANSPORTER_1"/>
    <property type="match status" value="1"/>
</dbReference>
<keyword evidence="5" id="KW-1003">Cell membrane</keyword>
<comment type="similarity">
    <text evidence="2">Belongs to the ABC transporter superfamily.</text>
</comment>
<dbReference type="GO" id="GO:0005886">
    <property type="term" value="C:plasma membrane"/>
    <property type="evidence" value="ECO:0007669"/>
    <property type="project" value="UniProtKB-ARBA"/>
</dbReference>
<evidence type="ECO:0000256" key="8">
    <source>
        <dbReference type="ARBA" id="ARBA00022840"/>
    </source>
</evidence>
<dbReference type="InterPro" id="IPR050086">
    <property type="entry name" value="MetN_ABC_transporter-like"/>
</dbReference>
<dbReference type="InterPro" id="IPR003593">
    <property type="entry name" value="AAA+_ATPase"/>
</dbReference>
<dbReference type="AlphaFoldDB" id="A0A103ZYA1"/>
<dbReference type="InterPro" id="IPR045865">
    <property type="entry name" value="ACT-like_dom_sf"/>
</dbReference>
<evidence type="ECO:0000313" key="14">
    <source>
        <dbReference type="Proteomes" id="UP000069001"/>
    </source>
</evidence>
<evidence type="ECO:0000256" key="7">
    <source>
        <dbReference type="ARBA" id="ARBA00022741"/>
    </source>
</evidence>
<evidence type="ECO:0000256" key="5">
    <source>
        <dbReference type="ARBA" id="ARBA00022475"/>
    </source>
</evidence>
<dbReference type="InterPro" id="IPR027417">
    <property type="entry name" value="P-loop_NTPase"/>
</dbReference>
<evidence type="ECO:0000256" key="6">
    <source>
        <dbReference type="ARBA" id="ARBA00022519"/>
    </source>
</evidence>
<protein>
    <recommendedName>
        <fullName evidence="3">Cell division ATP-binding protein FtsE</fullName>
    </recommendedName>
</protein>
<accession>A0A103ZYA1</accession>
<gene>
    <name evidence="13" type="ORF">WS90_37485</name>
</gene>
<evidence type="ECO:0000256" key="11">
    <source>
        <dbReference type="ARBA" id="ARBA00023136"/>
    </source>
</evidence>
<name>A0A103ZYA1_BURCE</name>
<evidence type="ECO:0000256" key="3">
    <source>
        <dbReference type="ARBA" id="ARBA00020019"/>
    </source>
</evidence>
<comment type="caution">
    <text evidence="13">The sequence shown here is derived from an EMBL/GenBank/DDBJ whole genome shotgun (WGS) entry which is preliminary data.</text>
</comment>
<keyword evidence="8 13" id="KW-0067">ATP-binding</keyword>
<keyword evidence="10" id="KW-0029">Amino-acid transport</keyword>
<dbReference type="Pfam" id="PF09383">
    <property type="entry name" value="NIL"/>
    <property type="match status" value="1"/>
</dbReference>
<dbReference type="PROSITE" id="PS50893">
    <property type="entry name" value="ABC_TRANSPORTER_2"/>
    <property type="match status" value="1"/>
</dbReference>